<comment type="caution">
    <text evidence="1">The sequence shown here is derived from an EMBL/GenBank/DDBJ whole genome shotgun (WGS) entry which is preliminary data.</text>
</comment>
<proteinExistence type="predicted"/>
<name>A0ABV1E0V3_9FIRM</name>
<dbReference type="RefSeq" id="WP_178353066.1">
    <property type="nucleotide sequence ID" value="NZ_JBBMFD010000005.1"/>
</dbReference>
<reference evidence="1 2" key="1">
    <citation type="submission" date="2024-03" db="EMBL/GenBank/DDBJ databases">
        <title>Human intestinal bacterial collection.</title>
        <authorList>
            <person name="Pauvert C."/>
            <person name="Hitch T.C.A."/>
            <person name="Clavel T."/>
        </authorList>
    </citation>
    <scope>NUCLEOTIDE SEQUENCE [LARGE SCALE GENOMIC DNA]</scope>
    <source>
        <strain evidence="1 2">CLA-JM-H44</strain>
    </source>
</reference>
<keyword evidence="2" id="KW-1185">Reference proteome</keyword>
<dbReference type="EMBL" id="JBBMFD010000005">
    <property type="protein sequence ID" value="MEQ2440141.1"/>
    <property type="molecule type" value="Genomic_DNA"/>
</dbReference>
<organism evidence="1 2">
    <name type="scientific">Solibaculum intestinale</name>
    <dbReference type="NCBI Taxonomy" id="3133165"/>
    <lineage>
        <taxon>Bacteria</taxon>
        <taxon>Bacillati</taxon>
        <taxon>Bacillota</taxon>
        <taxon>Clostridia</taxon>
        <taxon>Eubacteriales</taxon>
        <taxon>Oscillospiraceae</taxon>
        <taxon>Solibaculum</taxon>
    </lineage>
</organism>
<dbReference type="Proteomes" id="UP001489509">
    <property type="component" value="Unassembled WGS sequence"/>
</dbReference>
<evidence type="ECO:0000313" key="2">
    <source>
        <dbReference type="Proteomes" id="UP001489509"/>
    </source>
</evidence>
<evidence type="ECO:0000313" key="1">
    <source>
        <dbReference type="EMBL" id="MEQ2440141.1"/>
    </source>
</evidence>
<gene>
    <name evidence="1" type="ORF">WMO26_04805</name>
</gene>
<sequence length="56" mass="6795">MMGRLEKRYCWIMDILAWGHGKYTEEQLEKLTMPELAEIHSQVYHQHLEEIQSIHL</sequence>
<protein>
    <submittedName>
        <fullName evidence="1">Uncharacterized protein</fullName>
    </submittedName>
</protein>
<accession>A0ABV1E0V3</accession>